<evidence type="ECO:0000313" key="2">
    <source>
        <dbReference type="EMBL" id="WFR96577.1"/>
    </source>
</evidence>
<reference evidence="2 3" key="1">
    <citation type="journal article" date="2018" name="Sci. Rep.">
        <title>Rhizobium tumorigenes sp. nov., a novel plant tumorigenic bacterium isolated from cane gall tumors on thornless blackberry.</title>
        <authorList>
            <person name="Kuzmanovi N."/>
            <person name="Smalla K."/>
            <person name="Gronow S."/>
            <person name="PuBawska J."/>
        </authorList>
    </citation>
    <scope>NUCLEOTIDE SEQUENCE [LARGE SCALE GENOMIC DNA]</scope>
    <source>
        <strain evidence="2 3">1078</strain>
    </source>
</reference>
<name>A0AAF1K5U3_9HYPH</name>
<reference evidence="3" key="2">
    <citation type="journal article" date="2023" name="MicrobiologyOpen">
        <title>Genomics of the tumorigenes clade of the family Rhizobiaceae and description of Rhizobium rhododendri sp. nov.</title>
        <authorList>
            <person name="Kuzmanovic N."/>
            <person name="diCenzo G.C."/>
            <person name="Bunk B."/>
            <person name="Sproeer C."/>
            <person name="Fruehling A."/>
            <person name="Neumann-Schaal M."/>
            <person name="Overmann J."/>
            <person name="Smalla K."/>
        </authorList>
    </citation>
    <scope>NUCLEOTIDE SEQUENCE [LARGE SCALE GENOMIC DNA]</scope>
    <source>
        <strain evidence="3">1078</strain>
    </source>
</reference>
<proteinExistence type="predicted"/>
<dbReference type="KEGG" id="rtu:PR017_05460"/>
<keyword evidence="1" id="KW-0732">Signal</keyword>
<dbReference type="AlphaFoldDB" id="A0AAF1K5U3"/>
<accession>A0AAF1K5U3</accession>
<gene>
    <name evidence="2" type="ORF">PR017_05460</name>
</gene>
<keyword evidence="3" id="KW-1185">Reference proteome</keyword>
<feature type="chain" id="PRO_5041982672" evidence="1">
    <location>
        <begin position="33"/>
        <end position="179"/>
    </location>
</feature>
<dbReference type="EMBL" id="CP117255">
    <property type="protein sequence ID" value="WFR96577.1"/>
    <property type="molecule type" value="Genomic_DNA"/>
</dbReference>
<dbReference type="Proteomes" id="UP000249499">
    <property type="component" value="Chromosome"/>
</dbReference>
<dbReference type="RefSeq" id="WP_111220654.1">
    <property type="nucleotide sequence ID" value="NZ_CP117255.1"/>
</dbReference>
<feature type="signal peptide" evidence="1">
    <location>
        <begin position="1"/>
        <end position="32"/>
    </location>
</feature>
<organism evidence="2 3">
    <name type="scientific">Rhizobium tumorigenes</name>
    <dbReference type="NCBI Taxonomy" id="2041385"/>
    <lineage>
        <taxon>Bacteria</taxon>
        <taxon>Pseudomonadati</taxon>
        <taxon>Pseudomonadota</taxon>
        <taxon>Alphaproteobacteria</taxon>
        <taxon>Hyphomicrobiales</taxon>
        <taxon>Rhizobiaceae</taxon>
        <taxon>Rhizobium/Agrobacterium group</taxon>
        <taxon>Rhizobium</taxon>
    </lineage>
</organism>
<evidence type="ECO:0000256" key="1">
    <source>
        <dbReference type="SAM" id="SignalP"/>
    </source>
</evidence>
<evidence type="ECO:0000313" key="3">
    <source>
        <dbReference type="Proteomes" id="UP000249499"/>
    </source>
</evidence>
<sequence>MVRDIIDRKSAIVFTLVGITLALCNAVGAAHAEEKFPSYWHKTMTNDPATNFYLHKFSDTLGNPAADTLRNVMLSLALNHYCDGNLALNSTSADAYLKKSGYFALKGKAWDDASFLAVNAFNGFDYRSAAHLCAGISYLFGDQGVLIKNLLSPGTSEPKMAYDPLNPYLRVPALPKPAG</sequence>
<protein>
    <submittedName>
        <fullName evidence="2">Uncharacterized protein</fullName>
    </submittedName>
</protein>